<sequence>MHPAAAFSWDGAAALAFAADVAFAHIFALTPDGPRVAHAPLLIADGRARFHLSNGNALTPHLGGGHATASLAAHDHYVSPNWYAAADQVPTWNYVAVELAGPLRRLDPDELVALLDASAATFEPRVGEGWTRAKMTPARFEAMCGGITGFELTIDTLRATRKLSQNKPDADVAGLTSALEALGRDDVAAVVRATRNPL</sequence>
<dbReference type="Pfam" id="PF04299">
    <property type="entry name" value="FMN_bind_2"/>
    <property type="match status" value="1"/>
</dbReference>
<protein>
    <submittedName>
        <fullName evidence="2">FMN-binding negative transcriptional regulator</fullName>
    </submittedName>
</protein>
<evidence type="ECO:0000256" key="1">
    <source>
        <dbReference type="SAM" id="SignalP"/>
    </source>
</evidence>
<dbReference type="InterPro" id="IPR007396">
    <property type="entry name" value="TR_PAI2-type"/>
</dbReference>
<proteinExistence type="predicted"/>
<dbReference type="AlphaFoldDB" id="A0A4Y9EP31"/>
<reference evidence="2 3" key="1">
    <citation type="submission" date="2019-02" db="EMBL/GenBank/DDBJ databases">
        <title>Polymorphobacter sp. isolated from the lake at the Tibet of China.</title>
        <authorList>
            <person name="Li A."/>
        </authorList>
    </citation>
    <scope>NUCLEOTIDE SEQUENCE [LARGE SCALE GENOMIC DNA]</scope>
    <source>
        <strain evidence="2 3">DJ1R-1</strain>
    </source>
</reference>
<dbReference type="PANTHER" id="PTHR35802:SF1">
    <property type="entry name" value="PROTEASE SYNTHASE AND SPORULATION PROTEIN PAI 2"/>
    <property type="match status" value="1"/>
</dbReference>
<dbReference type="RefSeq" id="WP_135246072.1">
    <property type="nucleotide sequence ID" value="NZ_SIHO01000002.1"/>
</dbReference>
<dbReference type="InterPro" id="IPR012349">
    <property type="entry name" value="Split_barrel_FMN-bd"/>
</dbReference>
<feature type="chain" id="PRO_5021239701" evidence="1">
    <location>
        <begin position="19"/>
        <end position="198"/>
    </location>
</feature>
<feature type="signal peptide" evidence="1">
    <location>
        <begin position="1"/>
        <end position="18"/>
    </location>
</feature>
<comment type="caution">
    <text evidence="2">The sequence shown here is derived from an EMBL/GenBank/DDBJ whole genome shotgun (WGS) entry which is preliminary data.</text>
</comment>
<dbReference type="SUPFAM" id="SSF50475">
    <property type="entry name" value="FMN-binding split barrel"/>
    <property type="match status" value="1"/>
</dbReference>
<evidence type="ECO:0000313" key="3">
    <source>
        <dbReference type="Proteomes" id="UP000297737"/>
    </source>
</evidence>
<organism evidence="2 3">
    <name type="scientific">Glacieibacterium arshaanense</name>
    <dbReference type="NCBI Taxonomy" id="2511025"/>
    <lineage>
        <taxon>Bacteria</taxon>
        <taxon>Pseudomonadati</taxon>
        <taxon>Pseudomonadota</taxon>
        <taxon>Alphaproteobacteria</taxon>
        <taxon>Sphingomonadales</taxon>
        <taxon>Sphingosinicellaceae</taxon>
        <taxon>Glacieibacterium</taxon>
    </lineage>
</organism>
<dbReference type="Gene3D" id="2.30.110.10">
    <property type="entry name" value="Electron Transport, Fmn-binding Protein, Chain A"/>
    <property type="match status" value="1"/>
</dbReference>
<evidence type="ECO:0000313" key="2">
    <source>
        <dbReference type="EMBL" id="TFU03480.1"/>
    </source>
</evidence>
<keyword evidence="3" id="KW-1185">Reference proteome</keyword>
<dbReference type="OrthoDB" id="9794948at2"/>
<keyword evidence="1" id="KW-0732">Signal</keyword>
<accession>A0A4Y9EP31</accession>
<dbReference type="PANTHER" id="PTHR35802">
    <property type="entry name" value="PROTEASE SYNTHASE AND SPORULATION PROTEIN PAI 2"/>
    <property type="match status" value="1"/>
</dbReference>
<dbReference type="EMBL" id="SIHO01000002">
    <property type="protein sequence ID" value="TFU03480.1"/>
    <property type="molecule type" value="Genomic_DNA"/>
</dbReference>
<dbReference type="Proteomes" id="UP000297737">
    <property type="component" value="Unassembled WGS sequence"/>
</dbReference>
<gene>
    <name evidence="2" type="ORF">EUV02_09950</name>
</gene>
<name>A0A4Y9EP31_9SPHN</name>